<accession>A0A329R2C0</accession>
<dbReference type="InterPro" id="IPR005651">
    <property type="entry name" value="Trm112-like"/>
</dbReference>
<evidence type="ECO:0000313" key="1">
    <source>
        <dbReference type="EMBL" id="RAW18720.1"/>
    </source>
</evidence>
<organism evidence="1 2">
    <name type="scientific">Phytoactinopolyspora halophila</name>
    <dbReference type="NCBI Taxonomy" id="1981511"/>
    <lineage>
        <taxon>Bacteria</taxon>
        <taxon>Bacillati</taxon>
        <taxon>Actinomycetota</taxon>
        <taxon>Actinomycetes</taxon>
        <taxon>Jiangellales</taxon>
        <taxon>Jiangellaceae</taxon>
        <taxon>Phytoactinopolyspora</taxon>
    </lineage>
</organism>
<dbReference type="SUPFAM" id="SSF158997">
    <property type="entry name" value="Trm112p-like"/>
    <property type="match status" value="1"/>
</dbReference>
<proteinExistence type="predicted"/>
<name>A0A329R2C0_9ACTN</name>
<dbReference type="EMBL" id="QMIG01000001">
    <property type="protein sequence ID" value="RAW18720.1"/>
    <property type="molecule type" value="Genomic_DNA"/>
</dbReference>
<dbReference type="RefSeq" id="WP_112256415.1">
    <property type="nucleotide sequence ID" value="NZ_QMIG01000001.1"/>
</dbReference>
<dbReference type="AlphaFoldDB" id="A0A329R2C0"/>
<evidence type="ECO:0000313" key="2">
    <source>
        <dbReference type="Proteomes" id="UP000250462"/>
    </source>
</evidence>
<sequence>MTLDPVLLDVLACPVCRASLRPLDPGGLPEAAGDRDDGGITAQRFAGHADAALTCGSCGHAYPVRDGIPVLLVNESRQV</sequence>
<keyword evidence="2" id="KW-1185">Reference proteome</keyword>
<gene>
    <name evidence="1" type="ORF">DPM12_01210</name>
</gene>
<comment type="caution">
    <text evidence="1">The sequence shown here is derived from an EMBL/GenBank/DDBJ whole genome shotgun (WGS) entry which is preliminary data.</text>
</comment>
<reference evidence="1 2" key="1">
    <citation type="submission" date="2018-06" db="EMBL/GenBank/DDBJ databases">
        <title>Phytoactinopolyspora halophila sp. nov., a novel halophilic actinomycete isolated from a saline soil in China.</title>
        <authorList>
            <person name="Tang S.-K."/>
        </authorList>
    </citation>
    <scope>NUCLEOTIDE SEQUENCE [LARGE SCALE GENOMIC DNA]</scope>
    <source>
        <strain evidence="1 2">YIM 96934</strain>
    </source>
</reference>
<dbReference type="Pfam" id="PF03966">
    <property type="entry name" value="Trm112p"/>
    <property type="match status" value="1"/>
</dbReference>
<dbReference type="Gene3D" id="2.20.25.10">
    <property type="match status" value="1"/>
</dbReference>
<dbReference type="Proteomes" id="UP000250462">
    <property type="component" value="Unassembled WGS sequence"/>
</dbReference>
<protein>
    <submittedName>
        <fullName evidence="1">Trm112 family protein</fullName>
    </submittedName>
</protein>
<dbReference type="OrthoDB" id="9812205at2"/>